<gene>
    <name evidence="1" type="ORF">J2739_004985</name>
</gene>
<evidence type="ECO:0000313" key="1">
    <source>
        <dbReference type="EMBL" id="MDR6539189.1"/>
    </source>
</evidence>
<dbReference type="Proteomes" id="UP001184230">
    <property type="component" value="Unassembled WGS sequence"/>
</dbReference>
<accession>A0ABU1NL50</accession>
<organism evidence="1 2">
    <name type="scientific">Variovorax soli</name>
    <dbReference type="NCBI Taxonomy" id="376815"/>
    <lineage>
        <taxon>Bacteria</taxon>
        <taxon>Pseudomonadati</taxon>
        <taxon>Pseudomonadota</taxon>
        <taxon>Betaproteobacteria</taxon>
        <taxon>Burkholderiales</taxon>
        <taxon>Comamonadaceae</taxon>
        <taxon>Variovorax</taxon>
    </lineage>
</organism>
<name>A0ABU1NL50_9BURK</name>
<protein>
    <submittedName>
        <fullName evidence="1">Uncharacterized protein</fullName>
    </submittedName>
</protein>
<keyword evidence="2" id="KW-1185">Reference proteome</keyword>
<dbReference type="EMBL" id="JAVDRF010000015">
    <property type="protein sequence ID" value="MDR6539189.1"/>
    <property type="molecule type" value="Genomic_DNA"/>
</dbReference>
<proteinExistence type="predicted"/>
<evidence type="ECO:0000313" key="2">
    <source>
        <dbReference type="Proteomes" id="UP001184230"/>
    </source>
</evidence>
<sequence length="34" mass="4018">MTQPETAAPILQENLRRYQRGEQLLNVIDRSRGY</sequence>
<comment type="caution">
    <text evidence="1">The sequence shown here is derived from an EMBL/GenBank/DDBJ whole genome shotgun (WGS) entry which is preliminary data.</text>
</comment>
<reference evidence="1 2" key="1">
    <citation type="submission" date="2023-07" db="EMBL/GenBank/DDBJ databases">
        <title>Sorghum-associated microbial communities from plants grown in Nebraska, USA.</title>
        <authorList>
            <person name="Schachtman D."/>
        </authorList>
    </citation>
    <scope>NUCLEOTIDE SEQUENCE [LARGE SCALE GENOMIC DNA]</scope>
    <source>
        <strain evidence="1 2">DS1781</strain>
    </source>
</reference>
<dbReference type="Gene3D" id="3.40.50.720">
    <property type="entry name" value="NAD(P)-binding Rossmann-like Domain"/>
    <property type="match status" value="1"/>
</dbReference>